<keyword evidence="8" id="KW-1185">Reference proteome</keyword>
<dbReference type="Proteomes" id="UP000799753">
    <property type="component" value="Unassembled WGS sequence"/>
</dbReference>
<dbReference type="AlphaFoldDB" id="A0A6A6S3H3"/>
<keyword evidence="2" id="KW-0479">Metal-binding</keyword>
<gene>
    <name evidence="7" type="ORF">P280DRAFT_423114</name>
</gene>
<keyword evidence="4" id="KW-0411">Iron-sulfur</keyword>
<evidence type="ECO:0000259" key="6">
    <source>
        <dbReference type="PROSITE" id="PS51296"/>
    </source>
</evidence>
<keyword evidence="3" id="KW-0408">Iron</keyword>
<dbReference type="PANTHER" id="PTHR21496:SF0">
    <property type="entry name" value="RIESKE DOMAIN-CONTAINING PROTEIN"/>
    <property type="match status" value="1"/>
</dbReference>
<dbReference type="GO" id="GO:0051537">
    <property type="term" value="F:2 iron, 2 sulfur cluster binding"/>
    <property type="evidence" value="ECO:0007669"/>
    <property type="project" value="UniProtKB-KW"/>
</dbReference>
<sequence length="181" mass="20046">MSSPWFSVGLASSYFPVTDANSTALSELPTPTCKYDSNGDQRRPIGCKVFLAPSDGSSRAIQLSHDPLEQERAALKEGRQVLVFKYNGKMHAVDNKCPHTSYPLSNASPFDIEDFGITLSAGLTCPKHSWSFDLFTGASDRGKYRLGIWDAKVCPATTGEEGEQEVWVRRRDKAMTTRIHE</sequence>
<dbReference type="PANTHER" id="PTHR21496">
    <property type="entry name" value="FERREDOXIN-RELATED"/>
    <property type="match status" value="1"/>
</dbReference>
<evidence type="ECO:0000313" key="7">
    <source>
        <dbReference type="EMBL" id="KAF2642446.1"/>
    </source>
</evidence>
<organism evidence="7 8">
    <name type="scientific">Massarina eburnea CBS 473.64</name>
    <dbReference type="NCBI Taxonomy" id="1395130"/>
    <lineage>
        <taxon>Eukaryota</taxon>
        <taxon>Fungi</taxon>
        <taxon>Dikarya</taxon>
        <taxon>Ascomycota</taxon>
        <taxon>Pezizomycotina</taxon>
        <taxon>Dothideomycetes</taxon>
        <taxon>Pleosporomycetidae</taxon>
        <taxon>Pleosporales</taxon>
        <taxon>Massarineae</taxon>
        <taxon>Massarinaceae</taxon>
        <taxon>Massarina</taxon>
    </lineage>
</organism>
<keyword evidence="1" id="KW-0001">2Fe-2S</keyword>
<feature type="domain" description="Rieske" evidence="6">
    <location>
        <begin position="58"/>
        <end position="134"/>
    </location>
</feature>
<protein>
    <recommendedName>
        <fullName evidence="6">Rieske domain-containing protein</fullName>
    </recommendedName>
</protein>
<dbReference type="InterPro" id="IPR036922">
    <property type="entry name" value="Rieske_2Fe-2S_sf"/>
</dbReference>
<evidence type="ECO:0000256" key="2">
    <source>
        <dbReference type="ARBA" id="ARBA00022723"/>
    </source>
</evidence>
<dbReference type="Pfam" id="PF00355">
    <property type="entry name" value="Rieske"/>
    <property type="match status" value="1"/>
</dbReference>
<dbReference type="Gene3D" id="2.102.10.10">
    <property type="entry name" value="Rieske [2Fe-2S] iron-sulphur domain"/>
    <property type="match status" value="1"/>
</dbReference>
<reference evidence="7" key="1">
    <citation type="journal article" date="2020" name="Stud. Mycol.">
        <title>101 Dothideomycetes genomes: a test case for predicting lifestyles and emergence of pathogens.</title>
        <authorList>
            <person name="Haridas S."/>
            <person name="Albert R."/>
            <person name="Binder M."/>
            <person name="Bloem J."/>
            <person name="Labutti K."/>
            <person name="Salamov A."/>
            <person name="Andreopoulos B."/>
            <person name="Baker S."/>
            <person name="Barry K."/>
            <person name="Bills G."/>
            <person name="Bluhm B."/>
            <person name="Cannon C."/>
            <person name="Castanera R."/>
            <person name="Culley D."/>
            <person name="Daum C."/>
            <person name="Ezra D."/>
            <person name="Gonzalez J."/>
            <person name="Henrissat B."/>
            <person name="Kuo A."/>
            <person name="Liang C."/>
            <person name="Lipzen A."/>
            <person name="Lutzoni F."/>
            <person name="Magnuson J."/>
            <person name="Mondo S."/>
            <person name="Nolan M."/>
            <person name="Ohm R."/>
            <person name="Pangilinan J."/>
            <person name="Park H.-J."/>
            <person name="Ramirez L."/>
            <person name="Alfaro M."/>
            <person name="Sun H."/>
            <person name="Tritt A."/>
            <person name="Yoshinaga Y."/>
            <person name="Zwiers L.-H."/>
            <person name="Turgeon B."/>
            <person name="Goodwin S."/>
            <person name="Spatafora J."/>
            <person name="Crous P."/>
            <person name="Grigoriev I."/>
        </authorList>
    </citation>
    <scope>NUCLEOTIDE SEQUENCE</scope>
    <source>
        <strain evidence="7">CBS 473.64</strain>
    </source>
</reference>
<evidence type="ECO:0000256" key="5">
    <source>
        <dbReference type="ARBA" id="ARBA00034078"/>
    </source>
</evidence>
<dbReference type="GO" id="GO:0046872">
    <property type="term" value="F:metal ion binding"/>
    <property type="evidence" value="ECO:0007669"/>
    <property type="project" value="UniProtKB-KW"/>
</dbReference>
<evidence type="ECO:0000256" key="3">
    <source>
        <dbReference type="ARBA" id="ARBA00023004"/>
    </source>
</evidence>
<evidence type="ECO:0000256" key="1">
    <source>
        <dbReference type="ARBA" id="ARBA00022714"/>
    </source>
</evidence>
<accession>A0A6A6S3H3</accession>
<evidence type="ECO:0000313" key="8">
    <source>
        <dbReference type="Proteomes" id="UP000799753"/>
    </source>
</evidence>
<dbReference type="InterPro" id="IPR017941">
    <property type="entry name" value="Rieske_2Fe-2S"/>
</dbReference>
<evidence type="ECO:0000256" key="4">
    <source>
        <dbReference type="ARBA" id="ARBA00023014"/>
    </source>
</evidence>
<dbReference type="OrthoDB" id="426882at2759"/>
<dbReference type="EMBL" id="MU006781">
    <property type="protein sequence ID" value="KAF2642446.1"/>
    <property type="molecule type" value="Genomic_DNA"/>
</dbReference>
<dbReference type="PROSITE" id="PS51296">
    <property type="entry name" value="RIESKE"/>
    <property type="match status" value="1"/>
</dbReference>
<proteinExistence type="predicted"/>
<dbReference type="SUPFAM" id="SSF50022">
    <property type="entry name" value="ISP domain"/>
    <property type="match status" value="1"/>
</dbReference>
<name>A0A6A6S3H3_9PLEO</name>
<comment type="cofactor">
    <cofactor evidence="5">
        <name>[2Fe-2S] cluster</name>
        <dbReference type="ChEBI" id="CHEBI:190135"/>
    </cofactor>
</comment>